<dbReference type="SMART" id="SM00028">
    <property type="entry name" value="TPR"/>
    <property type="match status" value="2"/>
</dbReference>
<dbReference type="Gene3D" id="1.10.287.110">
    <property type="entry name" value="DnaJ domain"/>
    <property type="match status" value="1"/>
</dbReference>
<gene>
    <name evidence="6" type="ORF">DSM106972_013910</name>
</gene>
<evidence type="ECO:0000313" key="6">
    <source>
        <dbReference type="EMBL" id="RUT08223.1"/>
    </source>
</evidence>
<keyword evidence="1 3" id="KW-0853">WD repeat</keyword>
<protein>
    <recommendedName>
        <fullName evidence="5">J domain-containing protein</fullName>
    </recommendedName>
</protein>
<dbReference type="InterPro" id="IPR011990">
    <property type="entry name" value="TPR-like_helical_dom_sf"/>
</dbReference>
<feature type="domain" description="J" evidence="5">
    <location>
        <begin position="9"/>
        <end position="69"/>
    </location>
</feature>
<feature type="repeat" description="WD" evidence="3">
    <location>
        <begin position="325"/>
        <end position="366"/>
    </location>
</feature>
<dbReference type="SMART" id="SM00271">
    <property type="entry name" value="DnaJ"/>
    <property type="match status" value="1"/>
</dbReference>
<reference evidence="6" key="2">
    <citation type="journal article" date="2019" name="Genome Biol. Evol.">
        <title>Day and night: Metabolic profiles and evolutionary relationships of six axenic non-marine cyanobacteria.</title>
        <authorList>
            <person name="Will S.E."/>
            <person name="Henke P."/>
            <person name="Boedeker C."/>
            <person name="Huang S."/>
            <person name="Brinkmann H."/>
            <person name="Rohde M."/>
            <person name="Jarek M."/>
            <person name="Friedl T."/>
            <person name="Seufert S."/>
            <person name="Schumacher M."/>
            <person name="Overmann J."/>
            <person name="Neumann-Schaal M."/>
            <person name="Petersen J."/>
        </authorList>
    </citation>
    <scope>NUCLEOTIDE SEQUENCE [LARGE SCALE GENOMIC DNA]</scope>
    <source>
        <strain evidence="6">PCC 7102</strain>
    </source>
</reference>
<dbReference type="SUPFAM" id="SSF46565">
    <property type="entry name" value="Chaperone J-domain"/>
    <property type="match status" value="1"/>
</dbReference>
<dbReference type="InterPro" id="IPR019775">
    <property type="entry name" value="WD40_repeat_CS"/>
</dbReference>
<keyword evidence="4" id="KW-0802">TPR repeat</keyword>
<dbReference type="AlphaFoldDB" id="A0A3S1J5L1"/>
<dbReference type="Gene3D" id="2.130.10.10">
    <property type="entry name" value="YVTN repeat-like/Quinoprotein amine dehydrogenase"/>
    <property type="match status" value="2"/>
</dbReference>
<evidence type="ECO:0000313" key="7">
    <source>
        <dbReference type="Proteomes" id="UP000271624"/>
    </source>
</evidence>
<dbReference type="Proteomes" id="UP000271624">
    <property type="component" value="Unassembled WGS sequence"/>
</dbReference>
<feature type="repeat" description="WD" evidence="3">
    <location>
        <begin position="366"/>
        <end position="407"/>
    </location>
</feature>
<dbReference type="InterPro" id="IPR036322">
    <property type="entry name" value="WD40_repeat_dom_sf"/>
</dbReference>
<dbReference type="PROSITE" id="PS00678">
    <property type="entry name" value="WD_REPEATS_1"/>
    <property type="match status" value="3"/>
</dbReference>
<dbReference type="SMART" id="SM00320">
    <property type="entry name" value="WD40"/>
    <property type="match status" value="7"/>
</dbReference>
<feature type="repeat" description="WD" evidence="3">
    <location>
        <begin position="408"/>
        <end position="449"/>
    </location>
</feature>
<dbReference type="InterPro" id="IPR001623">
    <property type="entry name" value="DnaJ_domain"/>
</dbReference>
<dbReference type="CDD" id="cd00200">
    <property type="entry name" value="WD40"/>
    <property type="match status" value="1"/>
</dbReference>
<dbReference type="Pfam" id="PF00226">
    <property type="entry name" value="DnaJ"/>
    <property type="match status" value="1"/>
</dbReference>
<dbReference type="SUPFAM" id="SSF50978">
    <property type="entry name" value="WD40 repeat-like"/>
    <property type="match status" value="1"/>
</dbReference>
<dbReference type="InterPro" id="IPR036869">
    <property type="entry name" value="J_dom_sf"/>
</dbReference>
<evidence type="ECO:0000256" key="4">
    <source>
        <dbReference type="PROSITE-ProRule" id="PRU00339"/>
    </source>
</evidence>
<comment type="caution">
    <text evidence="6">The sequence shown here is derived from an EMBL/GenBank/DDBJ whole genome shotgun (WGS) entry which is preliminary data.</text>
</comment>
<dbReference type="InterPro" id="IPR015943">
    <property type="entry name" value="WD40/YVTN_repeat-like_dom_sf"/>
</dbReference>
<keyword evidence="7" id="KW-1185">Reference proteome</keyword>
<evidence type="ECO:0000256" key="2">
    <source>
        <dbReference type="ARBA" id="ARBA00022737"/>
    </source>
</evidence>
<feature type="repeat" description="WD" evidence="3">
    <location>
        <begin position="241"/>
        <end position="282"/>
    </location>
</feature>
<evidence type="ECO:0000256" key="1">
    <source>
        <dbReference type="ARBA" id="ARBA00022574"/>
    </source>
</evidence>
<dbReference type="InterPro" id="IPR001680">
    <property type="entry name" value="WD40_rpt"/>
</dbReference>
<dbReference type="EMBL" id="RSCL01000003">
    <property type="protein sequence ID" value="RUT08223.1"/>
    <property type="molecule type" value="Genomic_DNA"/>
</dbReference>
<dbReference type="PROSITE" id="PS50294">
    <property type="entry name" value="WD_REPEATS_REGION"/>
    <property type="match status" value="5"/>
</dbReference>
<dbReference type="PRINTS" id="PR00625">
    <property type="entry name" value="JDOMAIN"/>
</dbReference>
<dbReference type="PROSITE" id="PS50005">
    <property type="entry name" value="TPR"/>
    <property type="match status" value="1"/>
</dbReference>
<feature type="repeat" description="WD" evidence="3">
    <location>
        <begin position="196"/>
        <end position="230"/>
    </location>
</feature>
<dbReference type="InterPro" id="IPR019734">
    <property type="entry name" value="TPR_rpt"/>
</dbReference>
<dbReference type="RefSeq" id="WP_127080058.1">
    <property type="nucleotide sequence ID" value="NZ_RSCL01000003.1"/>
</dbReference>
<dbReference type="PRINTS" id="PR00320">
    <property type="entry name" value="GPROTEINBRPT"/>
</dbReference>
<dbReference type="PANTHER" id="PTHR22847:SF637">
    <property type="entry name" value="WD REPEAT DOMAIN 5B"/>
    <property type="match status" value="1"/>
</dbReference>
<dbReference type="PROSITE" id="PS50082">
    <property type="entry name" value="WD_REPEATS_2"/>
    <property type="match status" value="6"/>
</dbReference>
<name>A0A3S1J5L1_9CYAN</name>
<proteinExistence type="predicted"/>
<evidence type="ECO:0000259" key="5">
    <source>
        <dbReference type="PROSITE" id="PS50076"/>
    </source>
</evidence>
<feature type="repeat" description="TPR" evidence="4">
    <location>
        <begin position="92"/>
        <end position="125"/>
    </location>
</feature>
<sequence>MTEQIDTNSALKTLNLKPGASQEEIKQAYRKLALECHPDLFLDPTQKRGAEEKIKIINQAYEQLKNYQYIDTNTVNTTSSNKTSVSSTASTPETIYQRGMSKASTGKYSEAIEDFTIAIRLKPDYIEAYKFRALACEKLGYVNRAKSDYKKASELEVIQRKFELRERIRKEQEQKYQQETAPQKPKRAYPCKLVKSLNHGNCIWRLAVSADGQFIASAGSDNIIKIWNLSICESTGNLIHTIKHDQLIRCVVFGNDNQMLASGSDDGSIAVWQVATGKLVNKFKVHSAPVCSVIISPDNQTIISASNDTSIKISHISMGEMLHVVKAHTHTVHSLTLSTEKQILISCSSDKTIKLWNLKTLKSISVIPHSAFITCIAISPNEKYVASGGFDQSIILWDISTGKKINTFAGHRAQISSVSFSCDSQIIGSTSTDGALKLWQISTGEELNIGTSKINVAKFSEVSKSLICATSEGIIQIWQCD</sequence>
<dbReference type="Pfam" id="PF00400">
    <property type="entry name" value="WD40"/>
    <property type="match status" value="6"/>
</dbReference>
<dbReference type="CDD" id="cd06257">
    <property type="entry name" value="DnaJ"/>
    <property type="match status" value="1"/>
</dbReference>
<accession>A0A3S1J5L1</accession>
<dbReference type="PANTHER" id="PTHR22847">
    <property type="entry name" value="WD40 REPEAT PROTEIN"/>
    <property type="match status" value="1"/>
</dbReference>
<dbReference type="Gene3D" id="1.25.40.10">
    <property type="entry name" value="Tetratricopeptide repeat domain"/>
    <property type="match status" value="1"/>
</dbReference>
<dbReference type="InterPro" id="IPR020472">
    <property type="entry name" value="WD40_PAC1"/>
</dbReference>
<feature type="repeat" description="WD" evidence="3">
    <location>
        <begin position="283"/>
        <end position="324"/>
    </location>
</feature>
<keyword evidence="2" id="KW-0677">Repeat</keyword>
<evidence type="ECO:0000256" key="3">
    <source>
        <dbReference type="PROSITE-ProRule" id="PRU00221"/>
    </source>
</evidence>
<dbReference type="SUPFAM" id="SSF48452">
    <property type="entry name" value="TPR-like"/>
    <property type="match status" value="1"/>
</dbReference>
<reference evidence="6" key="1">
    <citation type="submission" date="2018-12" db="EMBL/GenBank/DDBJ databases">
        <authorList>
            <person name="Will S."/>
            <person name="Neumann-Schaal M."/>
            <person name="Henke P."/>
        </authorList>
    </citation>
    <scope>NUCLEOTIDE SEQUENCE</scope>
    <source>
        <strain evidence="6">PCC 7102</strain>
    </source>
</reference>
<dbReference type="OrthoDB" id="494465at2"/>
<dbReference type="PROSITE" id="PS50076">
    <property type="entry name" value="DNAJ_2"/>
    <property type="match status" value="1"/>
</dbReference>
<organism evidence="6 7">
    <name type="scientific">Dulcicalothrix desertica PCC 7102</name>
    <dbReference type="NCBI Taxonomy" id="232991"/>
    <lineage>
        <taxon>Bacteria</taxon>
        <taxon>Bacillati</taxon>
        <taxon>Cyanobacteriota</taxon>
        <taxon>Cyanophyceae</taxon>
        <taxon>Nostocales</taxon>
        <taxon>Calotrichaceae</taxon>
        <taxon>Dulcicalothrix</taxon>
    </lineage>
</organism>